<evidence type="ECO:0000313" key="3">
    <source>
        <dbReference type="Proteomes" id="UP000321574"/>
    </source>
</evidence>
<keyword evidence="3" id="KW-1185">Reference proteome</keyword>
<name>A0A5C8NGV8_9BACI</name>
<keyword evidence="1" id="KW-0472">Membrane</keyword>
<sequence>MTMTLIIIASMFIWIVAINELIKPSKKQNDRKIIILTSFGTLSTLIITVSLFQSFPLFN</sequence>
<organism evidence="2 3">
    <name type="scientific">Cerasibacillus terrae</name>
    <dbReference type="NCBI Taxonomy" id="2498845"/>
    <lineage>
        <taxon>Bacteria</taxon>
        <taxon>Bacillati</taxon>
        <taxon>Bacillota</taxon>
        <taxon>Bacilli</taxon>
        <taxon>Bacillales</taxon>
        <taxon>Bacillaceae</taxon>
        <taxon>Cerasibacillus</taxon>
    </lineage>
</organism>
<accession>A0A5C8NGV8</accession>
<reference evidence="2 3" key="1">
    <citation type="submission" date="2019-06" db="EMBL/GenBank/DDBJ databases">
        <title>Cerasibacillus sp. nov., isolated from maize field.</title>
        <authorList>
            <person name="Lin S.-Y."/>
            <person name="Tsai C.-F."/>
            <person name="Young C.-C."/>
        </authorList>
    </citation>
    <scope>NUCLEOTIDE SEQUENCE [LARGE SCALE GENOMIC DNA]</scope>
    <source>
        <strain evidence="2 3">CC-CFT480</strain>
    </source>
</reference>
<keyword evidence="1" id="KW-1133">Transmembrane helix</keyword>
<protein>
    <submittedName>
        <fullName evidence="2">Uncharacterized protein</fullName>
    </submittedName>
</protein>
<dbReference type="AlphaFoldDB" id="A0A5C8NGV8"/>
<gene>
    <name evidence="2" type="ORF">FHP05_14845</name>
</gene>
<dbReference type="Proteomes" id="UP000321574">
    <property type="component" value="Unassembled WGS sequence"/>
</dbReference>
<feature type="transmembrane region" description="Helical" evidence="1">
    <location>
        <begin position="34"/>
        <end position="55"/>
    </location>
</feature>
<comment type="caution">
    <text evidence="2">The sequence shown here is derived from an EMBL/GenBank/DDBJ whole genome shotgun (WGS) entry which is preliminary data.</text>
</comment>
<dbReference type="RefSeq" id="WP_147670718.1">
    <property type="nucleotide sequence ID" value="NZ_VDUW01000017.1"/>
</dbReference>
<proteinExistence type="predicted"/>
<keyword evidence="1" id="KW-0812">Transmembrane</keyword>
<feature type="transmembrane region" description="Helical" evidence="1">
    <location>
        <begin position="6"/>
        <end position="22"/>
    </location>
</feature>
<dbReference type="OrthoDB" id="2941607at2"/>
<dbReference type="EMBL" id="VDUW01000017">
    <property type="protein sequence ID" value="TXL57798.1"/>
    <property type="molecule type" value="Genomic_DNA"/>
</dbReference>
<evidence type="ECO:0000313" key="2">
    <source>
        <dbReference type="EMBL" id="TXL57798.1"/>
    </source>
</evidence>
<evidence type="ECO:0000256" key="1">
    <source>
        <dbReference type="SAM" id="Phobius"/>
    </source>
</evidence>